<keyword evidence="5 10" id="KW-0808">Transferase</keyword>
<evidence type="ECO:0000256" key="6">
    <source>
        <dbReference type="ARBA" id="ARBA00022692"/>
    </source>
</evidence>
<comment type="caution">
    <text evidence="13">The sequence shown here is derived from an EMBL/GenBank/DDBJ whole genome shotgun (WGS) entry which is preliminary data.</text>
</comment>
<evidence type="ECO:0000256" key="1">
    <source>
        <dbReference type="ARBA" id="ARBA00004127"/>
    </source>
</evidence>
<evidence type="ECO:0000256" key="3">
    <source>
        <dbReference type="ARBA" id="ARBA00007222"/>
    </source>
</evidence>
<organism evidence="13 14">
    <name type="scientific">Actinobacteria bacterium BACL2 MAG-120820-bin50</name>
    <dbReference type="NCBI Taxonomy" id="1655570"/>
    <lineage>
        <taxon>Bacteria</taxon>
        <taxon>Bacillati</taxon>
        <taxon>Actinomycetota</taxon>
        <taxon>Actinomycetes</taxon>
        <taxon>Actinomycetes incertae sedis</taxon>
        <taxon>ac1 cluster</taxon>
    </lineage>
</organism>
<keyword evidence="8 10" id="KW-0472">Membrane</keyword>
<dbReference type="PANTHER" id="PTHR10050">
    <property type="entry name" value="DOLICHYL-PHOSPHATE-MANNOSE--PROTEIN MANNOSYLTRANSFERASE"/>
    <property type="match status" value="1"/>
</dbReference>
<evidence type="ECO:0000313" key="14">
    <source>
        <dbReference type="Proteomes" id="UP000053054"/>
    </source>
</evidence>
<evidence type="ECO:0000256" key="7">
    <source>
        <dbReference type="ARBA" id="ARBA00022989"/>
    </source>
</evidence>
<dbReference type="InterPro" id="IPR003342">
    <property type="entry name" value="ArnT-like_N"/>
</dbReference>
<evidence type="ECO:0000256" key="4">
    <source>
        <dbReference type="ARBA" id="ARBA00022676"/>
    </source>
</evidence>
<dbReference type="EMBL" id="LIAU01000339">
    <property type="protein sequence ID" value="KRO50511.1"/>
    <property type="molecule type" value="Genomic_DNA"/>
</dbReference>
<proteinExistence type="inferred from homology"/>
<protein>
    <recommendedName>
        <fullName evidence="9 10">Polyprenol-phosphate-mannose--protein mannosyltransferase</fullName>
        <ecNumber evidence="10">2.4.1.-</ecNumber>
    </recommendedName>
</protein>
<dbReference type="PANTHER" id="PTHR10050:SF46">
    <property type="entry name" value="PROTEIN O-MANNOSYL-TRANSFERASE 2"/>
    <property type="match status" value="1"/>
</dbReference>
<evidence type="ECO:0000256" key="5">
    <source>
        <dbReference type="ARBA" id="ARBA00022679"/>
    </source>
</evidence>
<feature type="transmembrane region" description="Helical" evidence="10">
    <location>
        <begin position="338"/>
        <end position="356"/>
    </location>
</feature>
<feature type="transmembrane region" description="Helical" evidence="10">
    <location>
        <begin position="363"/>
        <end position="379"/>
    </location>
</feature>
<dbReference type="GO" id="GO:0004169">
    <property type="term" value="F:dolichyl-phosphate-mannose-protein mannosyltransferase activity"/>
    <property type="evidence" value="ECO:0007669"/>
    <property type="project" value="UniProtKB-UniRule"/>
</dbReference>
<feature type="transmembrane region" description="Helical" evidence="10">
    <location>
        <begin position="244"/>
        <end position="262"/>
    </location>
</feature>
<dbReference type="InterPro" id="IPR032421">
    <property type="entry name" value="PMT_4TMC"/>
</dbReference>
<feature type="transmembrane region" description="Helical" evidence="10">
    <location>
        <begin position="24"/>
        <end position="43"/>
    </location>
</feature>
<keyword evidence="4 10" id="KW-0328">Glycosyltransferase</keyword>
<dbReference type="GO" id="GO:0005886">
    <property type="term" value="C:plasma membrane"/>
    <property type="evidence" value="ECO:0007669"/>
    <property type="project" value="UniProtKB-SubCell"/>
</dbReference>
<evidence type="ECO:0000259" key="12">
    <source>
        <dbReference type="Pfam" id="PF16192"/>
    </source>
</evidence>
<feature type="transmembrane region" description="Helical" evidence="10">
    <location>
        <begin position="180"/>
        <end position="198"/>
    </location>
</feature>
<evidence type="ECO:0000259" key="11">
    <source>
        <dbReference type="Pfam" id="PF02366"/>
    </source>
</evidence>
<dbReference type="InterPro" id="IPR027005">
    <property type="entry name" value="PMT-like"/>
</dbReference>
<feature type="domain" description="ArnT-like N-terminal" evidence="11">
    <location>
        <begin position="59"/>
        <end position="232"/>
    </location>
</feature>
<dbReference type="Proteomes" id="UP000053054">
    <property type="component" value="Unassembled WGS sequence"/>
</dbReference>
<feature type="non-terminal residue" evidence="13">
    <location>
        <position position="1"/>
    </location>
</feature>
<dbReference type="Pfam" id="PF16192">
    <property type="entry name" value="PMT_4TMC"/>
    <property type="match status" value="1"/>
</dbReference>
<keyword evidence="7 10" id="KW-1133">Transmembrane helix</keyword>
<dbReference type="GO" id="GO:0012505">
    <property type="term" value="C:endomembrane system"/>
    <property type="evidence" value="ECO:0007669"/>
    <property type="project" value="UniProtKB-SubCell"/>
</dbReference>
<dbReference type="EC" id="2.4.1.-" evidence="10"/>
<accession>A0A0R2QJE4</accession>
<evidence type="ECO:0000256" key="10">
    <source>
        <dbReference type="RuleBase" id="RU367007"/>
    </source>
</evidence>
<comment type="function">
    <text evidence="10">Protein O-mannosyltransferase that catalyzes the transfer of a single mannose residue from a polyprenol phospho-mannosyl lipidic donor to the hydroxyl group of selected serine and threonine residues in acceptor proteins.</text>
</comment>
<dbReference type="AlphaFoldDB" id="A0A0R2QJE4"/>
<feature type="non-terminal residue" evidence="13">
    <location>
        <position position="415"/>
    </location>
</feature>
<comment type="subcellular location">
    <subcellularLocation>
        <location evidence="10">Cell membrane</location>
    </subcellularLocation>
    <subcellularLocation>
        <location evidence="1">Endomembrane system</location>
        <topology evidence="1">Multi-pass membrane protein</topology>
    </subcellularLocation>
</comment>
<feature type="transmembrane region" description="Helical" evidence="10">
    <location>
        <begin position="204"/>
        <end position="232"/>
    </location>
</feature>
<sequence length="415" mass="47080">ALEIAAFNLVDASPMFPRGTPARINSLTASLWPLVSLSIMSALKARPTFNYRNQIALALILLFAAITRFANLGRPNELVFDEVYYVDGARDFLAYGVESQSGEAEFVVHPPLGKWLIAIGIQIFGDNPFGWRFSAALFGLASVALIYLITQSLFKSNFLSLAATALISLDGLHLVMSRTALLDIFLSFFILLTFYLVIKEEYWQAGIALGLALATKWSALYLLIALILFLLIYKRTYIKTSVQFIVLPVSTYLISWSGWFISDIGWKRDSASNSLLSLFNYHREILNFHTNLKTNHPYEASPWNWLILGRPTSFFYATPKQCGQESCSQEVLALGTPTLWWLGFFSIFITLGYFIYRRELNAGLILLFLFANYLPWIAFPERTTFYFYSIAFEPYLILALIHVMSKALENQELRG</sequence>
<evidence type="ECO:0000256" key="2">
    <source>
        <dbReference type="ARBA" id="ARBA00004922"/>
    </source>
</evidence>
<feature type="transmembrane region" description="Helical" evidence="10">
    <location>
        <begin position="129"/>
        <end position="149"/>
    </location>
</feature>
<dbReference type="UniPathway" id="UPA00378"/>
<keyword evidence="6 10" id="KW-0812">Transmembrane</keyword>
<evidence type="ECO:0000256" key="8">
    <source>
        <dbReference type="ARBA" id="ARBA00023136"/>
    </source>
</evidence>
<evidence type="ECO:0000313" key="13">
    <source>
        <dbReference type="EMBL" id="KRO50511.1"/>
    </source>
</evidence>
<feature type="transmembrane region" description="Helical" evidence="10">
    <location>
        <begin position="55"/>
        <end position="73"/>
    </location>
</feature>
<evidence type="ECO:0000256" key="9">
    <source>
        <dbReference type="ARBA" id="ARBA00093617"/>
    </source>
</evidence>
<feature type="domain" description="Protein O-mannosyl-transferase C-terminal four TM" evidence="12">
    <location>
        <begin position="278"/>
        <end position="380"/>
    </location>
</feature>
<reference evidence="13 14" key="1">
    <citation type="submission" date="2015-10" db="EMBL/GenBank/DDBJ databases">
        <title>Metagenome-Assembled Genomes uncover a global brackish microbiome.</title>
        <authorList>
            <person name="Hugerth L.W."/>
            <person name="Larsson J."/>
            <person name="Alneberg J."/>
            <person name="Lindh M.V."/>
            <person name="Legrand C."/>
            <person name="Pinhassi J."/>
            <person name="Andersson A.F."/>
        </authorList>
    </citation>
    <scope>NUCLEOTIDE SEQUENCE [LARGE SCALE GENOMIC DNA]</scope>
    <source>
        <strain evidence="13">BACL2 MAG-120820-bin50</strain>
    </source>
</reference>
<comment type="pathway">
    <text evidence="2 10">Protein modification; protein glycosylation.</text>
</comment>
<gene>
    <name evidence="13" type="ORF">ABR62_00405</name>
</gene>
<comment type="similarity">
    <text evidence="3 10">Belongs to the glycosyltransferase 39 family.</text>
</comment>
<name>A0A0R2QJE4_9ACTN</name>
<dbReference type="Pfam" id="PF02366">
    <property type="entry name" value="PMT"/>
    <property type="match status" value="1"/>
</dbReference>
<keyword evidence="10" id="KW-1003">Cell membrane</keyword>
<feature type="transmembrane region" description="Helical" evidence="10">
    <location>
        <begin position="385"/>
        <end position="404"/>
    </location>
</feature>